<sequence length="88" mass="9923">MAQGRADLQGQRVSSDRAGFHAQHQARAEAQAREWLAQRTSMQGAWFNWVAAQLYQLSPAEYAAMVRRELERLAAVPASINGRDRDHC</sequence>
<reference evidence="2 3" key="1">
    <citation type="submission" date="2022-05" db="EMBL/GenBank/DDBJ databases">
        <title>Novel Pseudomonas spp. Isolated from a Rainbow Trout Aquaculture Facility.</title>
        <authorList>
            <person name="Testerman T."/>
            <person name="Graf J."/>
        </authorList>
    </citation>
    <scope>NUCLEOTIDE SEQUENCE [LARGE SCALE GENOMIC DNA]</scope>
    <source>
        <strain evidence="2 3">ID681</strain>
    </source>
</reference>
<keyword evidence="3" id="KW-1185">Reference proteome</keyword>
<gene>
    <name evidence="2" type="ORF">M5G11_00490</name>
</gene>
<accession>A0ABT5NKE6</accession>
<protein>
    <submittedName>
        <fullName evidence="2">Uncharacterized protein</fullName>
    </submittedName>
</protein>
<evidence type="ECO:0000313" key="2">
    <source>
        <dbReference type="EMBL" id="MDD0989014.1"/>
    </source>
</evidence>
<dbReference type="Proteomes" id="UP001148203">
    <property type="component" value="Unassembled WGS sequence"/>
</dbReference>
<dbReference type="RefSeq" id="WP_273912556.1">
    <property type="nucleotide sequence ID" value="NZ_JAMDGX010000063.1"/>
</dbReference>
<name>A0ABT5NKE6_9PSED</name>
<comment type="caution">
    <text evidence="2">The sequence shown here is derived from an EMBL/GenBank/DDBJ whole genome shotgun (WGS) entry which is preliminary data.</text>
</comment>
<feature type="region of interest" description="Disordered" evidence="1">
    <location>
        <begin position="1"/>
        <end position="26"/>
    </location>
</feature>
<evidence type="ECO:0000313" key="3">
    <source>
        <dbReference type="Proteomes" id="UP001148203"/>
    </source>
</evidence>
<dbReference type="EMBL" id="JAMDGY010000003">
    <property type="protein sequence ID" value="MDD0989014.1"/>
    <property type="molecule type" value="Genomic_DNA"/>
</dbReference>
<evidence type="ECO:0000256" key="1">
    <source>
        <dbReference type="SAM" id="MobiDB-lite"/>
    </source>
</evidence>
<proteinExistence type="predicted"/>
<organism evidence="2 3">
    <name type="scientific">Pseudomonas fontis</name>
    <dbReference type="NCBI Taxonomy" id="2942633"/>
    <lineage>
        <taxon>Bacteria</taxon>
        <taxon>Pseudomonadati</taxon>
        <taxon>Pseudomonadota</taxon>
        <taxon>Gammaproteobacteria</taxon>
        <taxon>Pseudomonadales</taxon>
        <taxon>Pseudomonadaceae</taxon>
        <taxon>Pseudomonas</taxon>
    </lineage>
</organism>